<evidence type="ECO:0000313" key="2">
    <source>
        <dbReference type="EMBL" id="QGZ95615.1"/>
    </source>
</evidence>
<name>A0A6I6MK15_9CAUL</name>
<proteinExistence type="predicted"/>
<sequence>MKLFMGVAVAAMLIATPVLAQTAGETTATSPTPIPPSTCGALLPAPTLPDGATASRSDMDTANTTYTAWAEAYRQVIVCRHAEAQALRTQTDARVLEHNAAVEALNTATTTWEADVAEYNARPANRRR</sequence>
<evidence type="ECO:0000256" key="1">
    <source>
        <dbReference type="SAM" id="SignalP"/>
    </source>
</evidence>
<reference evidence="3" key="1">
    <citation type="submission" date="2019-12" db="EMBL/GenBank/DDBJ databases">
        <title>Complete genome of Terracaulis silvestris 0127_4.</title>
        <authorList>
            <person name="Vieira S."/>
            <person name="Riedel T."/>
            <person name="Sproer C."/>
            <person name="Pascual J."/>
            <person name="Boedeker C."/>
            <person name="Overmann J."/>
        </authorList>
    </citation>
    <scope>NUCLEOTIDE SEQUENCE [LARGE SCALE GENOMIC DNA]</scope>
    <source>
        <strain evidence="3">0127_4</strain>
    </source>
</reference>
<dbReference type="Proteomes" id="UP000431269">
    <property type="component" value="Chromosome"/>
</dbReference>
<feature type="chain" id="PRO_5026264111" evidence="1">
    <location>
        <begin position="21"/>
        <end position="128"/>
    </location>
</feature>
<accession>A0A6I6MK15</accession>
<dbReference type="AlphaFoldDB" id="A0A6I6MK15"/>
<gene>
    <name evidence="2" type="ORF">DSM104635_02465</name>
</gene>
<evidence type="ECO:0000313" key="3">
    <source>
        <dbReference type="Proteomes" id="UP000431269"/>
    </source>
</evidence>
<protein>
    <submittedName>
        <fullName evidence="2">Uncharacterized protein</fullName>
    </submittedName>
</protein>
<dbReference type="EMBL" id="CP047045">
    <property type="protein sequence ID" value="QGZ95615.1"/>
    <property type="molecule type" value="Genomic_DNA"/>
</dbReference>
<dbReference type="KEGG" id="tsv:DSM104635_02465"/>
<keyword evidence="3" id="KW-1185">Reference proteome</keyword>
<keyword evidence="1" id="KW-0732">Signal</keyword>
<dbReference type="RefSeq" id="WP_158766461.1">
    <property type="nucleotide sequence ID" value="NZ_CP047045.1"/>
</dbReference>
<feature type="signal peptide" evidence="1">
    <location>
        <begin position="1"/>
        <end position="20"/>
    </location>
</feature>
<organism evidence="2 3">
    <name type="scientific">Terricaulis silvestris</name>
    <dbReference type="NCBI Taxonomy" id="2686094"/>
    <lineage>
        <taxon>Bacteria</taxon>
        <taxon>Pseudomonadati</taxon>
        <taxon>Pseudomonadota</taxon>
        <taxon>Alphaproteobacteria</taxon>
        <taxon>Caulobacterales</taxon>
        <taxon>Caulobacteraceae</taxon>
        <taxon>Terricaulis</taxon>
    </lineage>
</organism>